<dbReference type="AlphaFoldDB" id="A0A5J4TFN2"/>
<proteinExistence type="predicted"/>
<reference evidence="2 3" key="1">
    <citation type="submission" date="2019-03" db="EMBL/GenBank/DDBJ databases">
        <title>Single cell metagenomics reveals metabolic interactions within the superorganism composed of flagellate Streblomastix strix and complex community of Bacteroidetes bacteria on its surface.</title>
        <authorList>
            <person name="Treitli S.C."/>
            <person name="Kolisko M."/>
            <person name="Husnik F."/>
            <person name="Keeling P."/>
            <person name="Hampl V."/>
        </authorList>
    </citation>
    <scope>NUCLEOTIDE SEQUENCE [LARGE SCALE GENOMIC DNA]</scope>
    <source>
        <strain evidence="2">ST1C</strain>
    </source>
</reference>
<sequence length="225" mass="24954">MMIMASLACNMAVVFRQQFPNAKAEIPPFENSKNPVWNNLTHMSNDQKVLQVLITSLSQFMGQINQIVLLGSNSEQVSVTGDEIVDGDTATRTMSAGSQTEVIQYNSTDCFENKKGSCDKENRVYSLYGQFKGLEALLGMLNAATTVISNMAISQQSDVSLKLPEVQIILSLMIYDLRGGCTKYRAAILAEQQEEKNMYSTLLILFFIFGLIAQFIGFVFCLIPT</sequence>
<feature type="non-terminal residue" evidence="2">
    <location>
        <position position="225"/>
    </location>
</feature>
<dbReference type="Proteomes" id="UP000324800">
    <property type="component" value="Unassembled WGS sequence"/>
</dbReference>
<gene>
    <name evidence="2" type="ORF">EZS28_047534</name>
</gene>
<accession>A0A5J4TFN2</accession>
<comment type="caution">
    <text evidence="2">The sequence shown here is derived from an EMBL/GenBank/DDBJ whole genome shotgun (WGS) entry which is preliminary data.</text>
</comment>
<evidence type="ECO:0000313" key="3">
    <source>
        <dbReference type="Proteomes" id="UP000324800"/>
    </source>
</evidence>
<keyword evidence="1" id="KW-1133">Transmembrane helix</keyword>
<evidence type="ECO:0000256" key="1">
    <source>
        <dbReference type="SAM" id="Phobius"/>
    </source>
</evidence>
<dbReference type="EMBL" id="SNRW01032176">
    <property type="protein sequence ID" value="KAA6356939.1"/>
    <property type="molecule type" value="Genomic_DNA"/>
</dbReference>
<organism evidence="2 3">
    <name type="scientific">Streblomastix strix</name>
    <dbReference type="NCBI Taxonomy" id="222440"/>
    <lineage>
        <taxon>Eukaryota</taxon>
        <taxon>Metamonada</taxon>
        <taxon>Preaxostyla</taxon>
        <taxon>Oxymonadida</taxon>
        <taxon>Streblomastigidae</taxon>
        <taxon>Streblomastix</taxon>
    </lineage>
</organism>
<keyword evidence="1" id="KW-0472">Membrane</keyword>
<keyword evidence="1" id="KW-0812">Transmembrane</keyword>
<name>A0A5J4TFN2_9EUKA</name>
<feature type="transmembrane region" description="Helical" evidence="1">
    <location>
        <begin position="202"/>
        <end position="223"/>
    </location>
</feature>
<evidence type="ECO:0000313" key="2">
    <source>
        <dbReference type="EMBL" id="KAA6356939.1"/>
    </source>
</evidence>
<protein>
    <submittedName>
        <fullName evidence="2">Uncharacterized protein</fullName>
    </submittedName>
</protein>